<feature type="binding site" evidence="10">
    <location>
        <position position="35"/>
    </location>
    <ligand>
        <name>NAD(+)</name>
        <dbReference type="ChEBI" id="CHEBI:57540"/>
    </ligand>
</feature>
<comment type="caution">
    <text evidence="12">The sequence shown here is derived from an EMBL/GenBank/DDBJ whole genome shotgun (WGS) entry which is preliminary data.</text>
</comment>
<comment type="pathway">
    <text evidence="1">Nucleotide-sugar biosynthesis; UDP-alpha-D-glucuronate biosynthesis; UDP-alpha-D-glucuronate from UDP-alpha-D-glucose: step 1/1.</text>
</comment>
<evidence type="ECO:0000256" key="7">
    <source>
        <dbReference type="PIRNR" id="PIRNR000124"/>
    </source>
</evidence>
<dbReference type="PANTHER" id="PTHR43750:SF3">
    <property type="entry name" value="UDP-GLUCOSE 6-DEHYDROGENASE TUAD"/>
    <property type="match status" value="1"/>
</dbReference>
<evidence type="ECO:0000256" key="3">
    <source>
        <dbReference type="ARBA" id="ARBA00012954"/>
    </source>
</evidence>
<evidence type="ECO:0000256" key="5">
    <source>
        <dbReference type="ARBA" id="ARBA00023027"/>
    </source>
</evidence>
<proteinExistence type="inferred from homology"/>
<dbReference type="InterPro" id="IPR001732">
    <property type="entry name" value="UDP-Glc/GDP-Man_DH_N"/>
</dbReference>
<dbReference type="InterPro" id="IPR014026">
    <property type="entry name" value="UDP-Glc/GDP-Man_DH_dimer"/>
</dbReference>
<dbReference type="SUPFAM" id="SSF48179">
    <property type="entry name" value="6-phosphogluconate dehydrogenase C-terminal domain-like"/>
    <property type="match status" value="1"/>
</dbReference>
<dbReference type="GO" id="GO:0003979">
    <property type="term" value="F:UDP-glucose 6-dehydrogenase activity"/>
    <property type="evidence" value="ECO:0007669"/>
    <property type="project" value="UniProtKB-EC"/>
</dbReference>
<feature type="binding site" evidence="9">
    <location>
        <position position="205"/>
    </location>
    <ligand>
        <name>substrate</name>
    </ligand>
</feature>
<evidence type="ECO:0000256" key="4">
    <source>
        <dbReference type="ARBA" id="ARBA00023002"/>
    </source>
</evidence>
<feature type="binding site" evidence="9">
    <location>
        <position position="318"/>
    </location>
    <ligand>
        <name>substrate</name>
    </ligand>
</feature>
<feature type="binding site" evidence="9">
    <location>
        <begin position="153"/>
        <end position="156"/>
    </location>
    <ligand>
        <name>substrate</name>
    </ligand>
</feature>
<feature type="binding site" evidence="10">
    <location>
        <position position="264"/>
    </location>
    <ligand>
        <name>NAD(+)</name>
        <dbReference type="ChEBI" id="CHEBI:57540"/>
    </ligand>
</feature>
<dbReference type="EC" id="1.1.1.22" evidence="3 7"/>
<gene>
    <name evidence="12" type="ORF">A2774_02345</name>
</gene>
<dbReference type="GO" id="GO:0000271">
    <property type="term" value="P:polysaccharide biosynthetic process"/>
    <property type="evidence" value="ECO:0007669"/>
    <property type="project" value="InterPro"/>
</dbReference>
<dbReference type="InterPro" id="IPR017476">
    <property type="entry name" value="UDP-Glc/GDP-Man"/>
</dbReference>
<evidence type="ECO:0000256" key="10">
    <source>
        <dbReference type="PIRSR" id="PIRSR500134-3"/>
    </source>
</evidence>
<keyword evidence="5 7" id="KW-0520">NAD</keyword>
<name>A0A1F7GE99_9BACT</name>
<dbReference type="GO" id="GO:0006065">
    <property type="term" value="P:UDP-glucuronate biosynthetic process"/>
    <property type="evidence" value="ECO:0007669"/>
    <property type="project" value="UniProtKB-UniPathway"/>
</dbReference>
<protein>
    <recommendedName>
        <fullName evidence="3 7">UDP-glucose 6-dehydrogenase</fullName>
        <ecNumber evidence="3 7">1.1.1.22</ecNumber>
    </recommendedName>
</protein>
<evidence type="ECO:0000256" key="8">
    <source>
        <dbReference type="PIRSR" id="PIRSR500134-1"/>
    </source>
</evidence>
<dbReference type="InterPro" id="IPR028357">
    <property type="entry name" value="UDPglc_DH_bac"/>
</dbReference>
<dbReference type="NCBIfam" id="TIGR03026">
    <property type="entry name" value="NDP-sugDHase"/>
    <property type="match status" value="1"/>
</dbReference>
<dbReference type="EMBL" id="MFZG01000010">
    <property type="protein sequence ID" value="OGK17217.1"/>
    <property type="molecule type" value="Genomic_DNA"/>
</dbReference>
<comment type="similarity">
    <text evidence="2 7">Belongs to the UDP-glucose/GDP-mannose dehydrogenase family.</text>
</comment>
<evidence type="ECO:0000256" key="1">
    <source>
        <dbReference type="ARBA" id="ARBA00004701"/>
    </source>
</evidence>
<dbReference type="Gene3D" id="1.20.5.100">
    <property type="entry name" value="Cytochrome c1, transmembrane anchor, C-terminal"/>
    <property type="match status" value="1"/>
</dbReference>
<organism evidence="12 13">
    <name type="scientific">Candidatus Roizmanbacteria bacterium RIFCSPHIGHO2_01_FULL_39_12c</name>
    <dbReference type="NCBI Taxonomy" id="1802031"/>
    <lineage>
        <taxon>Bacteria</taxon>
        <taxon>Candidatus Roizmaniibacteriota</taxon>
    </lineage>
</organism>
<evidence type="ECO:0000313" key="13">
    <source>
        <dbReference type="Proteomes" id="UP000177208"/>
    </source>
</evidence>
<evidence type="ECO:0000256" key="2">
    <source>
        <dbReference type="ARBA" id="ARBA00006601"/>
    </source>
</evidence>
<feature type="binding site" evidence="9">
    <location>
        <begin position="250"/>
        <end position="254"/>
    </location>
    <ligand>
        <name>substrate</name>
    </ligand>
</feature>
<dbReference type="Pfam" id="PF03720">
    <property type="entry name" value="UDPG_MGDP_dh_C"/>
    <property type="match status" value="1"/>
</dbReference>
<dbReference type="InterPro" id="IPR036220">
    <property type="entry name" value="UDP-Glc/GDP-Man_DH_C_sf"/>
</dbReference>
<accession>A0A1F7GE99</accession>
<dbReference type="Proteomes" id="UP000177208">
    <property type="component" value="Unassembled WGS sequence"/>
</dbReference>
<dbReference type="PANTHER" id="PTHR43750">
    <property type="entry name" value="UDP-GLUCOSE 6-DEHYDROGENASE TUAD"/>
    <property type="match status" value="1"/>
</dbReference>
<evidence type="ECO:0000256" key="6">
    <source>
        <dbReference type="ARBA" id="ARBA00047473"/>
    </source>
</evidence>
<feature type="binding site" evidence="10">
    <location>
        <position position="86"/>
    </location>
    <ligand>
        <name>NAD(+)</name>
        <dbReference type="ChEBI" id="CHEBI:57540"/>
    </ligand>
</feature>
<evidence type="ECO:0000313" key="12">
    <source>
        <dbReference type="EMBL" id="OGK17217.1"/>
    </source>
</evidence>
<comment type="catalytic activity">
    <reaction evidence="6 7">
        <text>UDP-alpha-D-glucose + 2 NAD(+) + H2O = UDP-alpha-D-glucuronate + 2 NADH + 3 H(+)</text>
        <dbReference type="Rhea" id="RHEA:23596"/>
        <dbReference type="ChEBI" id="CHEBI:15377"/>
        <dbReference type="ChEBI" id="CHEBI:15378"/>
        <dbReference type="ChEBI" id="CHEBI:57540"/>
        <dbReference type="ChEBI" id="CHEBI:57945"/>
        <dbReference type="ChEBI" id="CHEBI:58052"/>
        <dbReference type="ChEBI" id="CHEBI:58885"/>
        <dbReference type="EC" id="1.1.1.22"/>
    </reaction>
</comment>
<dbReference type="PIRSF" id="PIRSF000124">
    <property type="entry name" value="UDPglc_GDPman_dh"/>
    <property type="match status" value="1"/>
</dbReference>
<dbReference type="InterPro" id="IPR008927">
    <property type="entry name" value="6-PGluconate_DH-like_C_sf"/>
</dbReference>
<feature type="domain" description="UDP-glucose/GDP-mannose dehydrogenase C-terminal" evidence="11">
    <location>
        <begin position="311"/>
        <end position="413"/>
    </location>
</feature>
<sequence>MTLTFIGHGYVGLVTACILADFGNNVWVIGHTQEKIDRLKKGDPIIFEPGLTELLHKNLKANRIRFTLDYDQAIPQSQIVFIAVGTPSTNGGDADLSAVFKVAKRIAKHLGTEFTTISCKSTVPVGTNKKIESILQAEKGRNTSVAVASCPEFLREGSAIYDTLNPDRIVIGCDSKKAADLLLELHRPINGKRVVTDLASAELIKYTANAMLATKISFANLISFFCEKTGADVENVLDAVGLDKRIGRIFMDPGVGYGGSCLPKDVRALTRMGFNLNINTDFLENINDINISAQKYFIQKILNNAKSKKVTIWGLTFKPNTDDVREAPSLFIISALLKNKYKISVYDPVGISNVKQEFGDRIKYFEDPYGALQDSSALIILTEWNEFRQVDLGKIKKTMRHPLIIDGRNIYNPDLMKKLGFKYYSVGRKPIK</sequence>
<evidence type="ECO:0000256" key="9">
    <source>
        <dbReference type="PIRSR" id="PIRSR500134-2"/>
    </source>
</evidence>
<dbReference type="Gene3D" id="3.40.50.720">
    <property type="entry name" value="NAD(P)-binding Rossmann-like Domain"/>
    <property type="match status" value="2"/>
</dbReference>
<dbReference type="InterPro" id="IPR014027">
    <property type="entry name" value="UDP-Glc/GDP-Man_DH_C"/>
</dbReference>
<reference evidence="12 13" key="1">
    <citation type="journal article" date="2016" name="Nat. Commun.">
        <title>Thousands of microbial genomes shed light on interconnected biogeochemical processes in an aquifer system.</title>
        <authorList>
            <person name="Anantharaman K."/>
            <person name="Brown C.T."/>
            <person name="Hug L.A."/>
            <person name="Sharon I."/>
            <person name="Castelle C.J."/>
            <person name="Probst A.J."/>
            <person name="Thomas B.C."/>
            <person name="Singh A."/>
            <person name="Wilkins M.J."/>
            <person name="Karaoz U."/>
            <person name="Brodie E.L."/>
            <person name="Williams K.H."/>
            <person name="Hubbard S.S."/>
            <person name="Banfield J.F."/>
        </authorList>
    </citation>
    <scope>NUCLEOTIDE SEQUENCE [LARGE SCALE GENOMIC DNA]</scope>
</reference>
<feature type="active site" description="Nucleophile" evidence="8">
    <location>
        <position position="261"/>
    </location>
</feature>
<feature type="binding site" evidence="10">
    <location>
        <position position="156"/>
    </location>
    <ligand>
        <name>NAD(+)</name>
        <dbReference type="ChEBI" id="CHEBI:57540"/>
    </ligand>
</feature>
<feature type="binding site" evidence="9">
    <location>
        <position position="258"/>
    </location>
    <ligand>
        <name>substrate</name>
    </ligand>
</feature>
<dbReference type="SUPFAM" id="SSF52413">
    <property type="entry name" value="UDP-glucose/GDP-mannose dehydrogenase C-terminal domain"/>
    <property type="match status" value="1"/>
</dbReference>
<dbReference type="InterPro" id="IPR036291">
    <property type="entry name" value="NAD(P)-bd_dom_sf"/>
</dbReference>
<dbReference type="GO" id="GO:0051287">
    <property type="term" value="F:NAD binding"/>
    <property type="evidence" value="ECO:0007669"/>
    <property type="project" value="InterPro"/>
</dbReference>
<dbReference type="AlphaFoldDB" id="A0A1F7GE99"/>
<dbReference type="UniPathway" id="UPA00038">
    <property type="reaction ID" value="UER00491"/>
</dbReference>
<feature type="binding site" evidence="10">
    <location>
        <position position="122"/>
    </location>
    <ligand>
        <name>NAD(+)</name>
        <dbReference type="ChEBI" id="CHEBI:57540"/>
    </ligand>
</feature>
<dbReference type="Pfam" id="PF00984">
    <property type="entry name" value="UDPG_MGDP_dh"/>
    <property type="match status" value="1"/>
</dbReference>
<dbReference type="SMART" id="SM00984">
    <property type="entry name" value="UDPG_MGDP_dh_C"/>
    <property type="match status" value="1"/>
</dbReference>
<evidence type="ECO:0000259" key="11">
    <source>
        <dbReference type="SMART" id="SM00984"/>
    </source>
</evidence>
<dbReference type="PIRSF" id="PIRSF500134">
    <property type="entry name" value="UDPglc_DH_bac"/>
    <property type="match status" value="1"/>
</dbReference>
<keyword evidence="4 7" id="KW-0560">Oxidoreductase</keyword>
<dbReference type="Pfam" id="PF03721">
    <property type="entry name" value="UDPG_MGDP_dh_N"/>
    <property type="match status" value="1"/>
</dbReference>
<feature type="binding site" evidence="10">
    <location>
        <position position="325"/>
    </location>
    <ligand>
        <name>NAD(+)</name>
        <dbReference type="ChEBI" id="CHEBI:57540"/>
    </ligand>
</feature>
<dbReference type="SUPFAM" id="SSF51735">
    <property type="entry name" value="NAD(P)-binding Rossmann-fold domains"/>
    <property type="match status" value="1"/>
</dbReference>